<dbReference type="RefSeq" id="WP_339573513.1">
    <property type="nucleotide sequence ID" value="NZ_JBBIAA010000002.1"/>
</dbReference>
<proteinExistence type="predicted"/>
<evidence type="ECO:0000256" key="2">
    <source>
        <dbReference type="SAM" id="Phobius"/>
    </source>
</evidence>
<feature type="region of interest" description="Disordered" evidence="1">
    <location>
        <begin position="1"/>
        <end position="23"/>
    </location>
</feature>
<organism evidence="3 4">
    <name type="scientific">Pseudokineococcus basanitobsidens</name>
    <dbReference type="NCBI Taxonomy" id="1926649"/>
    <lineage>
        <taxon>Bacteria</taxon>
        <taxon>Bacillati</taxon>
        <taxon>Actinomycetota</taxon>
        <taxon>Actinomycetes</taxon>
        <taxon>Kineosporiales</taxon>
        <taxon>Kineosporiaceae</taxon>
        <taxon>Pseudokineococcus</taxon>
    </lineage>
</organism>
<dbReference type="EMBL" id="JBBIAA010000002">
    <property type="protein sequence ID" value="MEJ5944121.1"/>
    <property type="molecule type" value="Genomic_DNA"/>
</dbReference>
<feature type="transmembrane region" description="Helical" evidence="2">
    <location>
        <begin position="131"/>
        <end position="152"/>
    </location>
</feature>
<feature type="transmembrane region" description="Helical" evidence="2">
    <location>
        <begin position="201"/>
        <end position="223"/>
    </location>
</feature>
<feature type="transmembrane region" description="Helical" evidence="2">
    <location>
        <begin position="164"/>
        <end position="189"/>
    </location>
</feature>
<feature type="transmembrane region" description="Helical" evidence="2">
    <location>
        <begin position="63"/>
        <end position="80"/>
    </location>
</feature>
<keyword evidence="4" id="KW-1185">Reference proteome</keyword>
<feature type="transmembrane region" description="Helical" evidence="2">
    <location>
        <begin position="31"/>
        <end position="51"/>
    </location>
</feature>
<comment type="caution">
    <text evidence="3">The sequence shown here is derived from an EMBL/GenBank/DDBJ whole genome shotgun (WGS) entry which is preliminary data.</text>
</comment>
<name>A0ABU8RGB9_9ACTN</name>
<gene>
    <name evidence="3" type="ORF">WDZ17_02280</name>
</gene>
<keyword evidence="2" id="KW-1133">Transmembrane helix</keyword>
<keyword evidence="2" id="KW-0812">Transmembrane</keyword>
<feature type="transmembrane region" description="Helical" evidence="2">
    <location>
        <begin position="229"/>
        <end position="248"/>
    </location>
</feature>
<evidence type="ECO:0000313" key="3">
    <source>
        <dbReference type="EMBL" id="MEJ5944121.1"/>
    </source>
</evidence>
<accession>A0ABU8RGB9</accession>
<reference evidence="3 4" key="1">
    <citation type="journal article" date="2017" name="Int. J. Syst. Evol. Microbiol.">
        <title>Pseudokineococcus basanitobsidens sp. nov., isolated from volcanic rock.</title>
        <authorList>
            <person name="Lee D.W."/>
            <person name="Park M.Y."/>
            <person name="Kim J.J."/>
            <person name="Kim B.S."/>
        </authorList>
    </citation>
    <scope>NUCLEOTIDE SEQUENCE [LARGE SCALE GENOMIC DNA]</scope>
    <source>
        <strain evidence="3 4">DSM 103726</strain>
    </source>
</reference>
<dbReference type="Proteomes" id="UP001387100">
    <property type="component" value="Unassembled WGS sequence"/>
</dbReference>
<evidence type="ECO:0000256" key="1">
    <source>
        <dbReference type="SAM" id="MobiDB-lite"/>
    </source>
</evidence>
<keyword evidence="2" id="KW-0472">Membrane</keyword>
<evidence type="ECO:0000313" key="4">
    <source>
        <dbReference type="Proteomes" id="UP001387100"/>
    </source>
</evidence>
<protein>
    <submittedName>
        <fullName evidence="3">Uncharacterized protein</fullName>
    </submittedName>
</protein>
<sequence length="345" mass="36458">MTSEERLGSPVAPPRGQASRRRLAGRHDSTIAVLAVLMAVAAVALSVPLLLDDLSDALPSPAWLAVVVLFALCEALVVYLPSTRHSHTFSLREIPAVLGLAFLLPQQYLSAYVVGSLLTLVIWSRQRGLKLAFNVAMFALEASVGLIAYRWVLGTGEASEPQGWVAALVAVLLTDLISAAAVGAAISLAEGRLQASLVREIVTSTLPASLVNTCAALIIVILVELRPQALPLLALVVGLLLLAYRSYVRLGTGYARLQALYRFVGSTGGVSELDEALTTVLEEARDLLRAESAGLVVMEASGTQAVVYSLRRRAEQLSAVGGGGGGFLVGRRDHRVGGPAQERRP</sequence>